<dbReference type="EMBL" id="BTGU01000028">
    <property type="protein sequence ID" value="GMN48442.1"/>
    <property type="molecule type" value="Genomic_DNA"/>
</dbReference>
<keyword evidence="3" id="KW-1185">Reference proteome</keyword>
<dbReference type="Proteomes" id="UP001187192">
    <property type="component" value="Unassembled WGS sequence"/>
</dbReference>
<feature type="region of interest" description="Disordered" evidence="1">
    <location>
        <begin position="1"/>
        <end position="33"/>
    </location>
</feature>
<reference evidence="2" key="1">
    <citation type="submission" date="2023-07" db="EMBL/GenBank/DDBJ databases">
        <title>draft genome sequence of fig (Ficus carica).</title>
        <authorList>
            <person name="Takahashi T."/>
            <person name="Nishimura K."/>
        </authorList>
    </citation>
    <scope>NUCLEOTIDE SEQUENCE</scope>
</reference>
<sequence length="67" mass="7321">MTNKWRLASSHSSKRNPIFLTTGPTKNRPDGGPLTTELVQLIRHPTSVPLTMKLQPLFAGLPGGEQV</sequence>
<accession>A0AA88ACJ9</accession>
<evidence type="ECO:0000313" key="2">
    <source>
        <dbReference type="EMBL" id="GMN48442.1"/>
    </source>
</evidence>
<dbReference type="AlphaFoldDB" id="A0AA88ACJ9"/>
<organism evidence="2 3">
    <name type="scientific">Ficus carica</name>
    <name type="common">Common fig</name>
    <dbReference type="NCBI Taxonomy" id="3494"/>
    <lineage>
        <taxon>Eukaryota</taxon>
        <taxon>Viridiplantae</taxon>
        <taxon>Streptophyta</taxon>
        <taxon>Embryophyta</taxon>
        <taxon>Tracheophyta</taxon>
        <taxon>Spermatophyta</taxon>
        <taxon>Magnoliopsida</taxon>
        <taxon>eudicotyledons</taxon>
        <taxon>Gunneridae</taxon>
        <taxon>Pentapetalae</taxon>
        <taxon>rosids</taxon>
        <taxon>fabids</taxon>
        <taxon>Rosales</taxon>
        <taxon>Moraceae</taxon>
        <taxon>Ficeae</taxon>
        <taxon>Ficus</taxon>
    </lineage>
</organism>
<comment type="caution">
    <text evidence="2">The sequence shown here is derived from an EMBL/GenBank/DDBJ whole genome shotgun (WGS) entry which is preliminary data.</text>
</comment>
<protein>
    <submittedName>
        <fullName evidence="2">Uncharacterized protein</fullName>
    </submittedName>
</protein>
<proteinExistence type="predicted"/>
<name>A0AA88ACJ9_FICCA</name>
<evidence type="ECO:0000313" key="3">
    <source>
        <dbReference type="Proteomes" id="UP001187192"/>
    </source>
</evidence>
<evidence type="ECO:0000256" key="1">
    <source>
        <dbReference type="SAM" id="MobiDB-lite"/>
    </source>
</evidence>
<gene>
    <name evidence="2" type="ORF">TIFTF001_017621</name>
</gene>